<reference evidence="1" key="1">
    <citation type="submission" date="2016-01" db="EMBL/GenBank/DDBJ databases">
        <authorList>
            <person name="Peeters Charlotte."/>
        </authorList>
    </citation>
    <scope>NUCLEOTIDE SEQUENCE</scope>
    <source>
        <strain evidence="1">LMG 22936</strain>
    </source>
</reference>
<keyword evidence="2" id="KW-1185">Reference proteome</keyword>
<name>A0A158ISD5_9BURK</name>
<proteinExistence type="predicted"/>
<sequence>MPLCPKFLSPPEAEISLSRWRAFETSDGLMHLVGFDPVNRGRVSWAVGVFDHDAMRAFTSDGNTYRLVGKPGTFWDVERVWECWFQANCEGAVTDVTELLIAGSA</sequence>
<dbReference type="AlphaFoldDB" id="A0A158ISD5"/>
<gene>
    <name evidence="1" type="ORF">AWB66_03338</name>
</gene>
<dbReference type="Proteomes" id="UP000054717">
    <property type="component" value="Unassembled WGS sequence"/>
</dbReference>
<dbReference type="EMBL" id="FCNZ02000012">
    <property type="protein sequence ID" value="SAL59487.1"/>
    <property type="molecule type" value="Genomic_DNA"/>
</dbReference>
<comment type="caution">
    <text evidence="1">The sequence shown here is derived from an EMBL/GenBank/DDBJ whole genome shotgun (WGS) entry which is preliminary data.</text>
</comment>
<evidence type="ECO:0000313" key="1">
    <source>
        <dbReference type="EMBL" id="SAL59487.1"/>
    </source>
</evidence>
<organism evidence="1 2">
    <name type="scientific">Caballeronia telluris</name>
    <dbReference type="NCBI Taxonomy" id="326475"/>
    <lineage>
        <taxon>Bacteria</taxon>
        <taxon>Pseudomonadati</taxon>
        <taxon>Pseudomonadota</taxon>
        <taxon>Betaproteobacteria</taxon>
        <taxon>Burkholderiales</taxon>
        <taxon>Burkholderiaceae</taxon>
        <taxon>Caballeronia</taxon>
    </lineage>
</organism>
<evidence type="ECO:0000313" key="2">
    <source>
        <dbReference type="Proteomes" id="UP000054717"/>
    </source>
</evidence>
<accession>A0A158ISD5</accession>
<protein>
    <submittedName>
        <fullName evidence="1">Uncharacterized protein</fullName>
    </submittedName>
</protein>